<evidence type="ECO:0000256" key="1">
    <source>
        <dbReference type="ARBA" id="ARBA00005254"/>
    </source>
</evidence>
<dbReference type="InterPro" id="IPR001753">
    <property type="entry name" value="Enoyl-CoA_hydra/iso"/>
</dbReference>
<comment type="similarity">
    <text evidence="1 4">Belongs to the enoyl-CoA hydratase/isomerase family.</text>
</comment>
<dbReference type="InterPro" id="IPR029045">
    <property type="entry name" value="ClpP/crotonase-like_dom_sf"/>
</dbReference>
<protein>
    <submittedName>
        <fullName evidence="5">Carnitinyl-CoA dehydratase</fullName>
        <ecNumber evidence="5">4.2.1.149</ecNumber>
    </submittedName>
</protein>
<evidence type="ECO:0000313" key="6">
    <source>
        <dbReference type="Proteomes" id="UP000672657"/>
    </source>
</evidence>
<comment type="caution">
    <text evidence="5">The sequence shown here is derived from an EMBL/GenBank/DDBJ whole genome shotgun (WGS) entry which is preliminary data.</text>
</comment>
<evidence type="ECO:0000256" key="3">
    <source>
        <dbReference type="ARBA" id="ARBA00023239"/>
    </source>
</evidence>
<dbReference type="PANTHER" id="PTHR11941:SF169">
    <property type="entry name" value="(7AS)-7A-METHYL-1,5-DIOXO-2,3,5,6,7,7A-HEXAHYDRO-1H-INDENE-CARBOXYL-COA HYDROLASE"/>
    <property type="match status" value="1"/>
</dbReference>
<keyword evidence="6" id="KW-1185">Reference proteome</keyword>
<dbReference type="RefSeq" id="WP_211954187.1">
    <property type="nucleotide sequence ID" value="NZ_CAJPVI010000017.1"/>
</dbReference>
<dbReference type="NCBIfam" id="NF006100">
    <property type="entry name" value="PRK08252.1"/>
    <property type="match status" value="1"/>
</dbReference>
<dbReference type="SUPFAM" id="SSF52096">
    <property type="entry name" value="ClpP/crotonase"/>
    <property type="match status" value="1"/>
</dbReference>
<dbReference type="GO" id="GO:0016829">
    <property type="term" value="F:lyase activity"/>
    <property type="evidence" value="ECO:0007669"/>
    <property type="project" value="UniProtKB-KW"/>
</dbReference>
<dbReference type="PANTHER" id="PTHR11941">
    <property type="entry name" value="ENOYL-COA HYDRATASE-RELATED"/>
    <property type="match status" value="1"/>
</dbReference>
<dbReference type="EMBL" id="CAJPVI010000017">
    <property type="protein sequence ID" value="CAG2147414.1"/>
    <property type="molecule type" value="Genomic_DNA"/>
</dbReference>
<gene>
    <name evidence="5" type="primary">caiD_3</name>
    <name evidence="5" type="ORF">LMG26411_03147</name>
</gene>
<evidence type="ECO:0000256" key="2">
    <source>
        <dbReference type="ARBA" id="ARBA00023098"/>
    </source>
</evidence>
<reference evidence="5 6" key="1">
    <citation type="submission" date="2021-03" db="EMBL/GenBank/DDBJ databases">
        <authorList>
            <person name="Peeters C."/>
        </authorList>
    </citation>
    <scope>NUCLEOTIDE SEQUENCE [LARGE SCALE GENOMIC DNA]</scope>
    <source>
        <strain evidence="5 6">LMG 26411</strain>
    </source>
</reference>
<dbReference type="CDD" id="cd06558">
    <property type="entry name" value="crotonase-like"/>
    <property type="match status" value="1"/>
</dbReference>
<name>A0ABM8TIC6_9BURK</name>
<accession>A0ABM8TIC6</accession>
<keyword evidence="2" id="KW-0443">Lipid metabolism</keyword>
<dbReference type="PROSITE" id="PS00166">
    <property type="entry name" value="ENOYL_COA_HYDRATASE"/>
    <property type="match status" value="1"/>
</dbReference>
<sequence length="257" mass="27425">MSQRDPCVIVERRGALLIVSLNRPEAKNAVDGATAAQLNAAMDLLDEDDNLFAGILTGNGGNFCTGGDLKAAARGERLSTDDRGLFGLFGRPPRKPLIAAVEGYAVGGGLEICLACDLIVASSAARMGLPEVRHSVIALGGGLFRLPRRIPYHLAMELVLSGEIRDAAFFQQHGLLNRLVEPGTALQEAVALAEGLLVNAPLALAASKAVIQRSADWTDEEAWQLQAPIAARVLKSEDRREGLAAFAEKRKPQWKGR</sequence>
<keyword evidence="3 5" id="KW-0456">Lyase</keyword>
<dbReference type="Gene3D" id="3.90.226.10">
    <property type="entry name" value="2-enoyl-CoA Hydratase, Chain A, domain 1"/>
    <property type="match status" value="1"/>
</dbReference>
<dbReference type="EC" id="4.2.1.149" evidence="5"/>
<evidence type="ECO:0000313" key="5">
    <source>
        <dbReference type="EMBL" id="CAG2147414.1"/>
    </source>
</evidence>
<dbReference type="InterPro" id="IPR018376">
    <property type="entry name" value="Enoyl-CoA_hyd/isom_CS"/>
</dbReference>
<organism evidence="5 6">
    <name type="scientific">Cupriavidus numazuensis</name>
    <dbReference type="NCBI Taxonomy" id="221992"/>
    <lineage>
        <taxon>Bacteria</taxon>
        <taxon>Pseudomonadati</taxon>
        <taxon>Pseudomonadota</taxon>
        <taxon>Betaproteobacteria</taxon>
        <taxon>Burkholderiales</taxon>
        <taxon>Burkholderiaceae</taxon>
        <taxon>Cupriavidus</taxon>
    </lineage>
</organism>
<evidence type="ECO:0000256" key="4">
    <source>
        <dbReference type="RuleBase" id="RU003707"/>
    </source>
</evidence>
<dbReference type="Gene3D" id="1.10.12.10">
    <property type="entry name" value="Lyase 2-enoyl-coa Hydratase, Chain A, domain 2"/>
    <property type="match status" value="1"/>
</dbReference>
<dbReference type="Proteomes" id="UP000672657">
    <property type="component" value="Unassembled WGS sequence"/>
</dbReference>
<proteinExistence type="inferred from homology"/>
<dbReference type="Pfam" id="PF00378">
    <property type="entry name" value="ECH_1"/>
    <property type="match status" value="1"/>
</dbReference>
<dbReference type="InterPro" id="IPR014748">
    <property type="entry name" value="Enoyl-CoA_hydra_C"/>
</dbReference>